<proteinExistence type="predicted"/>
<evidence type="ECO:0000313" key="2">
    <source>
        <dbReference type="EMBL" id="KAK9819812.1"/>
    </source>
</evidence>
<dbReference type="Proteomes" id="UP001489004">
    <property type="component" value="Unassembled WGS sequence"/>
</dbReference>
<keyword evidence="3" id="KW-1185">Reference proteome</keyword>
<evidence type="ECO:0000313" key="3">
    <source>
        <dbReference type="Proteomes" id="UP001489004"/>
    </source>
</evidence>
<sequence length="536" mass="59118">MATAAAAVSADANAAQRGAAEQHSALLTNYTWPKKPGEHAPIATKLAFTFQVNSDGTRGVRATDANQLPRTAGHDAGAGQSGANAAAGTQPADSAPKKRAKRKQPDIADDMSGRTLQQIWPEVPAEARLLIPDLAAGVVAHFGETTVAKACERLDALDLHGKQHRSIMRKPHCAKCNVRLGIVGYTVKDDTHGLDGLYCIACEPTVFPVSLHAVDPCAGSPAVSHDLQQKRQEEAKQQLRTEWKLLEPLHLQLLRTFMRMVEEAAIPLPDQMLGPEGVPRVMGGYAYNGKLVLKLGEFLDGIHPDELTHFRANMKDVTNANKGRVIAAVKSGQYVTFKYRDQGSPGLYPGLAREHSCHNHFIKTATRTATRTASVLIGGSRNVTNFYGLIHPNAVQRADEWCQREYGGKHLWQVPNPSLEMLLKLQKELGAGPDGEQWVLIIRQFERQRVIVPPGWMRVVINQRPCIKVAHDFWNPRNFQLYMRTWREILVWMSTCNLESGNAPVCTTTNAVDHIAAAMIMVKCIVNIMLYKALNR</sequence>
<organism evidence="2 3">
    <name type="scientific">[Myrmecia] bisecta</name>
    <dbReference type="NCBI Taxonomy" id="41462"/>
    <lineage>
        <taxon>Eukaryota</taxon>
        <taxon>Viridiplantae</taxon>
        <taxon>Chlorophyta</taxon>
        <taxon>core chlorophytes</taxon>
        <taxon>Trebouxiophyceae</taxon>
        <taxon>Trebouxiales</taxon>
        <taxon>Trebouxiaceae</taxon>
        <taxon>Myrmecia</taxon>
    </lineage>
</organism>
<feature type="region of interest" description="Disordered" evidence="1">
    <location>
        <begin position="69"/>
        <end position="112"/>
    </location>
</feature>
<gene>
    <name evidence="2" type="ORF">WJX72_002690</name>
</gene>
<protein>
    <recommendedName>
        <fullName evidence="4">Transposase</fullName>
    </recommendedName>
</protein>
<dbReference type="AlphaFoldDB" id="A0AAW1QEN2"/>
<dbReference type="Gene3D" id="2.60.120.650">
    <property type="entry name" value="Cupin"/>
    <property type="match status" value="1"/>
</dbReference>
<reference evidence="2 3" key="1">
    <citation type="journal article" date="2024" name="Nat. Commun.">
        <title>Phylogenomics reveals the evolutionary origins of lichenization in chlorophyte algae.</title>
        <authorList>
            <person name="Puginier C."/>
            <person name="Libourel C."/>
            <person name="Otte J."/>
            <person name="Skaloud P."/>
            <person name="Haon M."/>
            <person name="Grisel S."/>
            <person name="Petersen M."/>
            <person name="Berrin J.G."/>
            <person name="Delaux P.M."/>
            <person name="Dal Grande F."/>
            <person name="Keller J."/>
        </authorList>
    </citation>
    <scope>NUCLEOTIDE SEQUENCE [LARGE SCALE GENOMIC DNA]</scope>
    <source>
        <strain evidence="2 3">SAG 2043</strain>
    </source>
</reference>
<name>A0AAW1QEN2_9CHLO</name>
<dbReference type="EMBL" id="JALJOR010000003">
    <property type="protein sequence ID" value="KAK9819812.1"/>
    <property type="molecule type" value="Genomic_DNA"/>
</dbReference>
<evidence type="ECO:0008006" key="4">
    <source>
        <dbReference type="Google" id="ProtNLM"/>
    </source>
</evidence>
<accession>A0AAW1QEN2</accession>
<evidence type="ECO:0000256" key="1">
    <source>
        <dbReference type="SAM" id="MobiDB-lite"/>
    </source>
</evidence>
<feature type="compositionally biased region" description="Low complexity" evidence="1">
    <location>
        <begin position="77"/>
        <end position="88"/>
    </location>
</feature>
<comment type="caution">
    <text evidence="2">The sequence shown here is derived from an EMBL/GenBank/DDBJ whole genome shotgun (WGS) entry which is preliminary data.</text>
</comment>